<dbReference type="SMART" id="SM00345">
    <property type="entry name" value="HTH_GNTR"/>
    <property type="match status" value="1"/>
</dbReference>
<dbReference type="GO" id="GO:0003677">
    <property type="term" value="F:DNA binding"/>
    <property type="evidence" value="ECO:0007669"/>
    <property type="project" value="UniProtKB-KW"/>
</dbReference>
<dbReference type="InterPro" id="IPR036390">
    <property type="entry name" value="WH_DNA-bd_sf"/>
</dbReference>
<feature type="domain" description="HTH gntR-type" evidence="4">
    <location>
        <begin position="5"/>
        <end position="72"/>
    </location>
</feature>
<dbReference type="SUPFAM" id="SSF46785">
    <property type="entry name" value="Winged helix' DNA-binding domain"/>
    <property type="match status" value="1"/>
</dbReference>
<evidence type="ECO:0000313" key="5">
    <source>
        <dbReference type="EMBL" id="OWT59201.1"/>
    </source>
</evidence>
<dbReference type="Pfam" id="PF00392">
    <property type="entry name" value="GntR"/>
    <property type="match status" value="1"/>
</dbReference>
<dbReference type="AlphaFoldDB" id="A0A225MI69"/>
<proteinExistence type="predicted"/>
<sequence>MNTTLSARERAYHDIKNAILHGDFSAGQMLSLRELSERFDCPIAAVRDAVIRLECDRLLRVHPQRGIQVIEVDLDFVREAYQLRLMIEMEGVRRIIDKVDVAALEELERRTSEALDELAGNPDAAALERAAQIDWAMHQTIVDGMRSKLVSDIYRQNRERQRLIGRAYAFHPANHAHAALSEHLPILAALKARDRERTVQLLEAHITSAMRRQIGI</sequence>
<dbReference type="SMART" id="SM00895">
    <property type="entry name" value="FCD"/>
    <property type="match status" value="1"/>
</dbReference>
<keyword evidence="6" id="KW-1185">Reference proteome</keyword>
<keyword evidence="2" id="KW-0238">DNA-binding</keyword>
<gene>
    <name evidence="5" type="ORF">CEY11_13550</name>
</gene>
<dbReference type="InterPro" id="IPR011711">
    <property type="entry name" value="GntR_C"/>
</dbReference>
<dbReference type="Proteomes" id="UP000214603">
    <property type="component" value="Unassembled WGS sequence"/>
</dbReference>
<dbReference type="RefSeq" id="WP_088603931.1">
    <property type="nucleotide sequence ID" value="NZ_NJIH01000007.1"/>
</dbReference>
<dbReference type="PANTHER" id="PTHR43537:SF24">
    <property type="entry name" value="GLUCONATE OPERON TRANSCRIPTIONAL REPRESSOR"/>
    <property type="match status" value="1"/>
</dbReference>
<dbReference type="InterPro" id="IPR008920">
    <property type="entry name" value="TF_FadR/GntR_C"/>
</dbReference>
<comment type="caution">
    <text evidence="5">The sequence shown here is derived from an EMBL/GenBank/DDBJ whole genome shotgun (WGS) entry which is preliminary data.</text>
</comment>
<dbReference type="PANTHER" id="PTHR43537">
    <property type="entry name" value="TRANSCRIPTIONAL REGULATOR, GNTR FAMILY"/>
    <property type="match status" value="1"/>
</dbReference>
<keyword evidence="1" id="KW-0805">Transcription regulation</keyword>
<evidence type="ECO:0000313" key="6">
    <source>
        <dbReference type="Proteomes" id="UP000214603"/>
    </source>
</evidence>
<evidence type="ECO:0000256" key="3">
    <source>
        <dbReference type="ARBA" id="ARBA00023163"/>
    </source>
</evidence>
<reference evidence="6" key="1">
    <citation type="submission" date="2017-06" db="EMBL/GenBank/DDBJ databases">
        <title>Herbaspirillum phytohormonus sp. nov., isolated from the root nodule of Robinia pseudoacacia in lead-zinc mine.</title>
        <authorList>
            <person name="Fan M."/>
            <person name="Lin Y."/>
        </authorList>
    </citation>
    <scope>NUCLEOTIDE SEQUENCE [LARGE SCALE GENOMIC DNA]</scope>
    <source>
        <strain evidence="6">SC-089</strain>
    </source>
</reference>
<dbReference type="InterPro" id="IPR000524">
    <property type="entry name" value="Tscrpt_reg_HTH_GntR"/>
</dbReference>
<dbReference type="InterPro" id="IPR036388">
    <property type="entry name" value="WH-like_DNA-bd_sf"/>
</dbReference>
<name>A0A225MI69_9BURK</name>
<organism evidence="5 6">
    <name type="scientific">Candidimonas nitroreducens</name>
    <dbReference type="NCBI Taxonomy" id="683354"/>
    <lineage>
        <taxon>Bacteria</taxon>
        <taxon>Pseudomonadati</taxon>
        <taxon>Pseudomonadota</taxon>
        <taxon>Betaproteobacteria</taxon>
        <taxon>Burkholderiales</taxon>
        <taxon>Alcaligenaceae</taxon>
        <taxon>Candidimonas</taxon>
    </lineage>
</organism>
<dbReference type="GO" id="GO:0003700">
    <property type="term" value="F:DNA-binding transcription factor activity"/>
    <property type="evidence" value="ECO:0007669"/>
    <property type="project" value="InterPro"/>
</dbReference>
<dbReference type="Gene3D" id="1.10.10.10">
    <property type="entry name" value="Winged helix-like DNA-binding domain superfamily/Winged helix DNA-binding domain"/>
    <property type="match status" value="1"/>
</dbReference>
<dbReference type="OrthoDB" id="8525195at2"/>
<evidence type="ECO:0000256" key="1">
    <source>
        <dbReference type="ARBA" id="ARBA00023015"/>
    </source>
</evidence>
<evidence type="ECO:0000259" key="4">
    <source>
        <dbReference type="PROSITE" id="PS50949"/>
    </source>
</evidence>
<dbReference type="PROSITE" id="PS50949">
    <property type="entry name" value="HTH_GNTR"/>
    <property type="match status" value="1"/>
</dbReference>
<evidence type="ECO:0000256" key="2">
    <source>
        <dbReference type="ARBA" id="ARBA00023125"/>
    </source>
</evidence>
<dbReference type="SUPFAM" id="SSF48008">
    <property type="entry name" value="GntR ligand-binding domain-like"/>
    <property type="match status" value="1"/>
</dbReference>
<protein>
    <recommendedName>
        <fullName evidence="4">HTH gntR-type domain-containing protein</fullName>
    </recommendedName>
</protein>
<keyword evidence="3" id="KW-0804">Transcription</keyword>
<accession>A0A225MI69</accession>
<dbReference type="Gene3D" id="1.20.120.530">
    <property type="entry name" value="GntR ligand-binding domain-like"/>
    <property type="match status" value="1"/>
</dbReference>
<dbReference type="Pfam" id="PF07729">
    <property type="entry name" value="FCD"/>
    <property type="match status" value="1"/>
</dbReference>
<dbReference type="EMBL" id="NJIH01000007">
    <property type="protein sequence ID" value="OWT59201.1"/>
    <property type="molecule type" value="Genomic_DNA"/>
</dbReference>